<evidence type="ECO:0000256" key="13">
    <source>
        <dbReference type="PIRSR" id="PIRSR600823-5"/>
    </source>
</evidence>
<dbReference type="GO" id="GO:0046872">
    <property type="term" value="F:metal ion binding"/>
    <property type="evidence" value="ECO:0007669"/>
    <property type="project" value="UniProtKB-UniRule"/>
</dbReference>
<evidence type="ECO:0000256" key="3">
    <source>
        <dbReference type="ARBA" id="ARBA00022559"/>
    </source>
</evidence>
<feature type="binding site" evidence="12">
    <location>
        <position position="217"/>
    </location>
    <ligand>
        <name>Ca(2+)</name>
        <dbReference type="ChEBI" id="CHEBI:29108"/>
        <label>2</label>
    </ligand>
</feature>
<evidence type="ECO:0000313" key="17">
    <source>
        <dbReference type="Proteomes" id="UP001054889"/>
    </source>
</evidence>
<keyword evidence="8 12" id="KW-0408">Iron</keyword>
<dbReference type="PANTHER" id="PTHR31388:SF19">
    <property type="entry name" value="OS06G0521900 PROTEIN"/>
    <property type="match status" value="1"/>
</dbReference>
<evidence type="ECO:0000256" key="4">
    <source>
        <dbReference type="ARBA" id="ARBA00022617"/>
    </source>
</evidence>
<reference evidence="16" key="1">
    <citation type="journal article" date="2018" name="DNA Res.">
        <title>Multiple hybrid de novo genome assembly of finger millet, an orphan allotetraploid crop.</title>
        <authorList>
            <person name="Hatakeyama M."/>
            <person name="Aluri S."/>
            <person name="Balachadran M.T."/>
            <person name="Sivarajan S.R."/>
            <person name="Patrignani A."/>
            <person name="Gruter S."/>
            <person name="Poveda L."/>
            <person name="Shimizu-Inatsugi R."/>
            <person name="Baeten J."/>
            <person name="Francoijs K.J."/>
            <person name="Nataraja K.N."/>
            <person name="Reddy Y.A.N."/>
            <person name="Phadnis S."/>
            <person name="Ravikumar R.L."/>
            <person name="Schlapbach R."/>
            <person name="Sreeman S.M."/>
            <person name="Shimizu K.K."/>
        </authorList>
    </citation>
    <scope>NUCLEOTIDE SEQUENCE</scope>
</reference>
<dbReference type="Gene3D" id="1.10.520.10">
    <property type="match status" value="2"/>
</dbReference>
<evidence type="ECO:0000256" key="10">
    <source>
        <dbReference type="ARBA" id="ARBA00023283"/>
    </source>
</evidence>
<evidence type="ECO:0000313" key="16">
    <source>
        <dbReference type="EMBL" id="GJM99211.1"/>
    </source>
</evidence>
<feature type="binding site" evidence="12">
    <location>
        <position position="209"/>
    </location>
    <ligand>
        <name>Ca(2+)</name>
        <dbReference type="ChEBI" id="CHEBI:29108"/>
        <label>2</label>
    </ligand>
</feature>
<name>A0AAV5CME6_ELECO</name>
<evidence type="ECO:0000256" key="5">
    <source>
        <dbReference type="ARBA" id="ARBA00022723"/>
    </source>
</evidence>
<dbReference type="Proteomes" id="UP001054889">
    <property type="component" value="Unassembled WGS sequence"/>
</dbReference>
<comment type="similarity">
    <text evidence="14">Belongs to the peroxidase family. Classical plant (class III) peroxidase subfamily.</text>
</comment>
<dbReference type="GO" id="GO:0006979">
    <property type="term" value="P:response to oxidative stress"/>
    <property type="evidence" value="ECO:0007669"/>
    <property type="project" value="UniProtKB-UniRule"/>
</dbReference>
<feature type="disulfide bond" evidence="13">
    <location>
        <begin position="167"/>
        <end position="196"/>
    </location>
</feature>
<dbReference type="EMBL" id="BQKI01000007">
    <property type="protein sequence ID" value="GJM99211.1"/>
    <property type="molecule type" value="Genomic_DNA"/>
</dbReference>
<dbReference type="AlphaFoldDB" id="A0AAV5CME6"/>
<dbReference type="PRINTS" id="PR00458">
    <property type="entry name" value="PEROXIDASE"/>
</dbReference>
<dbReference type="EC" id="1.11.1.7" evidence="14"/>
<evidence type="ECO:0000256" key="2">
    <source>
        <dbReference type="ARBA" id="ARBA00004613"/>
    </source>
</evidence>
<dbReference type="InterPro" id="IPR002016">
    <property type="entry name" value="Haem_peroxidase"/>
</dbReference>
<dbReference type="SUPFAM" id="SSF48113">
    <property type="entry name" value="Heme-dependent peroxidases"/>
    <property type="match status" value="1"/>
</dbReference>
<sequence length="291" mass="32215">MKHQSTMGMRPLACANWNTMHQPLVVIGMELILKESVESHLVYRVTRRNIQKRIFAHFPEKIKKANLILGFFIFLIKADSPPTTLAGQELSCSACYIDVIDEIKSRLESACPGVVSCADVIALASRDAVSLLGGPAWNVPLGRKDARTANDMVALSSGAHTVGTAWCQNYRARMYGYDGEGNIIDPAFAEARRRTCHAVGGDDAVAPFDEESPLRFDNAYYRDLIARRGLLTSDQALYGCGGPFDNLVRTYSKDGERFARDFATAMVKMGNISPPSDMPVEVRLNCRRINY</sequence>
<evidence type="ECO:0000256" key="7">
    <source>
        <dbReference type="ARBA" id="ARBA00023002"/>
    </source>
</evidence>
<evidence type="ECO:0000256" key="12">
    <source>
        <dbReference type="PIRSR" id="PIRSR600823-3"/>
    </source>
</evidence>
<keyword evidence="14" id="KW-0964">Secreted</keyword>
<evidence type="ECO:0000256" key="9">
    <source>
        <dbReference type="ARBA" id="ARBA00023157"/>
    </source>
</evidence>
<reference evidence="16" key="2">
    <citation type="submission" date="2021-12" db="EMBL/GenBank/DDBJ databases">
        <title>Resequencing data analysis of finger millet.</title>
        <authorList>
            <person name="Hatakeyama M."/>
            <person name="Aluri S."/>
            <person name="Balachadran M.T."/>
            <person name="Sivarajan S.R."/>
            <person name="Poveda L."/>
            <person name="Shimizu-Inatsugi R."/>
            <person name="Schlapbach R."/>
            <person name="Sreeman S.M."/>
            <person name="Shimizu K.K."/>
        </authorList>
    </citation>
    <scope>NUCLEOTIDE SEQUENCE</scope>
</reference>
<accession>A0AAV5CME6</accession>
<comment type="catalytic activity">
    <reaction evidence="1 14">
        <text>2 a phenolic donor + H2O2 = 2 a phenolic radical donor + 2 H2O</text>
        <dbReference type="Rhea" id="RHEA:56136"/>
        <dbReference type="ChEBI" id="CHEBI:15377"/>
        <dbReference type="ChEBI" id="CHEBI:16240"/>
        <dbReference type="ChEBI" id="CHEBI:139520"/>
        <dbReference type="ChEBI" id="CHEBI:139521"/>
        <dbReference type="EC" id="1.11.1.7"/>
    </reaction>
</comment>
<evidence type="ECO:0000256" key="8">
    <source>
        <dbReference type="ARBA" id="ARBA00023004"/>
    </source>
</evidence>
<comment type="subcellular location">
    <subcellularLocation>
        <location evidence="2 14">Secreted</location>
    </subcellularLocation>
</comment>
<feature type="binding site" description="axial binding residue" evidence="12">
    <location>
        <position position="160"/>
    </location>
    <ligand>
        <name>heme b</name>
        <dbReference type="ChEBI" id="CHEBI:60344"/>
    </ligand>
    <ligandPart>
        <name>Fe</name>
        <dbReference type="ChEBI" id="CHEBI:18248"/>
    </ligandPart>
</feature>
<evidence type="ECO:0000256" key="6">
    <source>
        <dbReference type="ARBA" id="ARBA00022837"/>
    </source>
</evidence>
<feature type="disulfide bond" evidence="13">
    <location>
        <begin position="117"/>
        <end position="286"/>
    </location>
</feature>
<keyword evidence="9 13" id="KW-1015">Disulfide bond</keyword>
<comment type="cofactor">
    <cofactor evidence="12 14">
        <name>heme b</name>
        <dbReference type="ChEBI" id="CHEBI:60344"/>
    </cofactor>
    <text evidence="12 14">Binds 1 heme b (iron(II)-protoporphyrin IX) group per subunit.</text>
</comment>
<evidence type="ECO:0000256" key="14">
    <source>
        <dbReference type="RuleBase" id="RU362060"/>
    </source>
</evidence>
<dbReference type="PRINTS" id="PR00461">
    <property type="entry name" value="PLPEROXIDASE"/>
</dbReference>
<dbReference type="PANTHER" id="PTHR31388">
    <property type="entry name" value="PEROXIDASE 72-RELATED"/>
    <property type="match status" value="1"/>
</dbReference>
<feature type="domain" description="Plant heme peroxidase family profile" evidence="15">
    <location>
        <begin position="98"/>
        <end position="290"/>
    </location>
</feature>
<dbReference type="InterPro" id="IPR010255">
    <property type="entry name" value="Haem_peroxidase_sf"/>
</dbReference>
<dbReference type="Pfam" id="PF00141">
    <property type="entry name" value="peroxidase"/>
    <property type="match status" value="1"/>
</dbReference>
<dbReference type="GO" id="GO:0020037">
    <property type="term" value="F:heme binding"/>
    <property type="evidence" value="ECO:0007669"/>
    <property type="project" value="UniProtKB-UniRule"/>
</dbReference>
<dbReference type="FunFam" id="1.10.420.10:FF:000001">
    <property type="entry name" value="Peroxidase"/>
    <property type="match status" value="1"/>
</dbReference>
<dbReference type="Gene3D" id="1.10.420.10">
    <property type="entry name" value="Peroxidase, domain 2"/>
    <property type="match status" value="1"/>
</dbReference>
<dbReference type="GO" id="GO:0140825">
    <property type="term" value="F:lactoperoxidase activity"/>
    <property type="evidence" value="ECO:0007669"/>
    <property type="project" value="UniProtKB-EC"/>
</dbReference>
<dbReference type="GO" id="GO:0005576">
    <property type="term" value="C:extracellular region"/>
    <property type="evidence" value="ECO:0007669"/>
    <property type="project" value="UniProtKB-SubCell"/>
</dbReference>
<feature type="binding site" evidence="12">
    <location>
        <position position="161"/>
    </location>
    <ligand>
        <name>Ca(2+)</name>
        <dbReference type="ChEBI" id="CHEBI:29108"/>
        <label>2</label>
    </ligand>
</feature>
<keyword evidence="10" id="KW-0873">Pyrrolidone carboxylic acid</keyword>
<organism evidence="16 17">
    <name type="scientific">Eleusine coracana subsp. coracana</name>
    <dbReference type="NCBI Taxonomy" id="191504"/>
    <lineage>
        <taxon>Eukaryota</taxon>
        <taxon>Viridiplantae</taxon>
        <taxon>Streptophyta</taxon>
        <taxon>Embryophyta</taxon>
        <taxon>Tracheophyta</taxon>
        <taxon>Spermatophyta</taxon>
        <taxon>Magnoliopsida</taxon>
        <taxon>Liliopsida</taxon>
        <taxon>Poales</taxon>
        <taxon>Poaceae</taxon>
        <taxon>PACMAD clade</taxon>
        <taxon>Chloridoideae</taxon>
        <taxon>Cynodonteae</taxon>
        <taxon>Eleusininae</taxon>
        <taxon>Eleusine</taxon>
    </lineage>
</organism>
<protein>
    <recommendedName>
        <fullName evidence="14">Peroxidase</fullName>
        <ecNumber evidence="14">1.11.1.7</ecNumber>
    </recommendedName>
</protein>
<comment type="caution">
    <text evidence="16">The sequence shown here is derived from an EMBL/GenBank/DDBJ whole genome shotgun (WGS) entry which is preliminary data.</text>
</comment>
<keyword evidence="7 14" id="KW-0560">Oxidoreductase</keyword>
<evidence type="ECO:0000256" key="11">
    <source>
        <dbReference type="ARBA" id="ARBA00023324"/>
    </source>
</evidence>
<dbReference type="PROSITE" id="PS50873">
    <property type="entry name" value="PEROXIDASE_4"/>
    <property type="match status" value="1"/>
</dbReference>
<proteinExistence type="inferred from homology"/>
<keyword evidence="17" id="KW-1185">Reference proteome</keyword>
<gene>
    <name evidence="16" type="primary">ga16293</name>
    <name evidence="16" type="ORF">PR202_ga16293</name>
</gene>
<keyword evidence="6 12" id="KW-0106">Calcium</keyword>
<keyword evidence="4 14" id="KW-0349">Heme</keyword>
<evidence type="ECO:0000256" key="1">
    <source>
        <dbReference type="ARBA" id="ARBA00000189"/>
    </source>
</evidence>
<comment type="function">
    <text evidence="14">Removal of H(2)O(2), oxidation of toxic reductants, biosynthesis and degradation of lignin, suberization, auxin catabolism, response to environmental stresses such as wounding, pathogen attack and oxidative stress.</text>
</comment>
<keyword evidence="5 12" id="KW-0479">Metal-binding</keyword>
<comment type="cofactor">
    <cofactor evidence="12 14">
        <name>Ca(2+)</name>
        <dbReference type="ChEBI" id="CHEBI:29108"/>
    </cofactor>
    <text evidence="12 14">Binds 2 calcium ions per subunit.</text>
</comment>
<dbReference type="InterPro" id="IPR000823">
    <property type="entry name" value="Peroxidase_pln"/>
</dbReference>
<keyword evidence="3 14" id="KW-0575">Peroxidase</keyword>
<keyword evidence="11 14" id="KW-0376">Hydrogen peroxide</keyword>
<evidence type="ECO:0000259" key="15">
    <source>
        <dbReference type="PROSITE" id="PS50873"/>
    </source>
</evidence>
<dbReference type="GO" id="GO:0042744">
    <property type="term" value="P:hydrogen peroxide catabolic process"/>
    <property type="evidence" value="ECO:0007669"/>
    <property type="project" value="UniProtKB-KW"/>
</dbReference>